<name>A0A1B6NPL9_9ZZZZ</name>
<feature type="non-terminal residue" evidence="1">
    <location>
        <position position="32"/>
    </location>
</feature>
<dbReference type="AlphaFoldDB" id="A0A1B6NPL9"/>
<evidence type="ECO:0000313" key="1">
    <source>
        <dbReference type="EMBL" id="KTF05268.1"/>
    </source>
</evidence>
<protein>
    <submittedName>
        <fullName evidence="1">Uncharacterized protein</fullName>
    </submittedName>
</protein>
<comment type="caution">
    <text evidence="1">The sequence shown here is derived from an EMBL/GenBank/DDBJ whole genome shotgun (WGS) entry which is preliminary data.</text>
</comment>
<dbReference type="PROSITE" id="PS51257">
    <property type="entry name" value="PROKAR_LIPOPROTEIN"/>
    <property type="match status" value="1"/>
</dbReference>
<proteinExistence type="predicted"/>
<gene>
    <name evidence="1" type="ORF">MGSAQ_003236</name>
</gene>
<reference evidence="1" key="1">
    <citation type="submission" date="2013-11" db="EMBL/GenBank/DDBJ databases">
        <title>Microbial diversity, functional groups and degradation webs in Northern and Southern Mediterranean and Red Sea marine crude oil polluted sites.</title>
        <authorList>
            <person name="Daffonchio D."/>
            <person name="Mapelli F."/>
            <person name="Ferrer M."/>
            <person name="Richter M."/>
            <person name="Cherif A."/>
            <person name="Malkawi H.I."/>
            <person name="Yakimov M.M."/>
            <person name="Abdel-Fattah Y.R."/>
            <person name="Blaghen M."/>
            <person name="Golyshin P.N."/>
            <person name="Kalogerakis N."/>
            <person name="Boon N."/>
            <person name="Magagnini M."/>
            <person name="Fava F."/>
        </authorList>
    </citation>
    <scope>NUCLEOTIDE SEQUENCE</scope>
</reference>
<sequence>MTTKNTTYKNWMTVGLVAGVLALSACSKDETP</sequence>
<organism evidence="1">
    <name type="scientific">marine sediment metagenome</name>
    <dbReference type="NCBI Taxonomy" id="412755"/>
    <lineage>
        <taxon>unclassified sequences</taxon>
        <taxon>metagenomes</taxon>
        <taxon>ecological metagenomes</taxon>
    </lineage>
</organism>
<accession>A0A1B6NPL9</accession>
<dbReference type="EMBL" id="AYSL01001899">
    <property type="protein sequence ID" value="KTF05268.1"/>
    <property type="molecule type" value="Genomic_DNA"/>
</dbReference>